<dbReference type="Proteomes" id="UP000265520">
    <property type="component" value="Unassembled WGS sequence"/>
</dbReference>
<gene>
    <name evidence="2" type="ORF">A2U01_0000950</name>
</gene>
<dbReference type="InterPro" id="IPR000477">
    <property type="entry name" value="RT_dom"/>
</dbReference>
<accession>A0A392LYX7</accession>
<dbReference type="EMBL" id="LXQA010000776">
    <property type="protein sequence ID" value="MCH80186.1"/>
    <property type="molecule type" value="Genomic_DNA"/>
</dbReference>
<evidence type="ECO:0000313" key="2">
    <source>
        <dbReference type="EMBL" id="MCH80186.1"/>
    </source>
</evidence>
<dbReference type="InterPro" id="IPR026960">
    <property type="entry name" value="RVT-Znf"/>
</dbReference>
<proteinExistence type="predicted"/>
<dbReference type="GO" id="GO:0003964">
    <property type="term" value="F:RNA-directed DNA polymerase activity"/>
    <property type="evidence" value="ECO:0007669"/>
    <property type="project" value="UniProtKB-KW"/>
</dbReference>
<keyword evidence="2" id="KW-0808">Transferase</keyword>
<keyword evidence="2" id="KW-0695">RNA-directed DNA polymerase</keyword>
<dbReference type="Pfam" id="PF13966">
    <property type="entry name" value="zf-RVT"/>
    <property type="match status" value="1"/>
</dbReference>
<dbReference type="PANTHER" id="PTHR33116">
    <property type="entry name" value="REVERSE TRANSCRIPTASE ZINC-BINDING DOMAIN-CONTAINING PROTEIN-RELATED-RELATED"/>
    <property type="match status" value="1"/>
</dbReference>
<feature type="non-terminal residue" evidence="2">
    <location>
        <position position="1"/>
    </location>
</feature>
<dbReference type="PROSITE" id="PS50878">
    <property type="entry name" value="RT_POL"/>
    <property type="match status" value="1"/>
</dbReference>
<keyword evidence="3" id="KW-1185">Reference proteome</keyword>
<evidence type="ECO:0000259" key="1">
    <source>
        <dbReference type="PROSITE" id="PS50878"/>
    </source>
</evidence>
<dbReference type="SUPFAM" id="SSF56672">
    <property type="entry name" value="DNA/RNA polymerases"/>
    <property type="match status" value="1"/>
</dbReference>
<dbReference type="CDD" id="cd01650">
    <property type="entry name" value="RT_nLTR_like"/>
    <property type="match status" value="1"/>
</dbReference>
<reference evidence="2 3" key="1">
    <citation type="journal article" date="2018" name="Front. Plant Sci.">
        <title>Red Clover (Trifolium pratense) and Zigzag Clover (T. medium) - A Picture of Genomic Similarities and Differences.</title>
        <authorList>
            <person name="Dluhosova J."/>
            <person name="Istvanek J."/>
            <person name="Nedelnik J."/>
            <person name="Repkova J."/>
        </authorList>
    </citation>
    <scope>NUCLEOTIDE SEQUENCE [LARGE SCALE GENOMIC DNA]</scope>
    <source>
        <strain evidence="3">cv. 10/8</strain>
        <tissue evidence="2">Leaf</tissue>
    </source>
</reference>
<dbReference type="AlphaFoldDB" id="A0A392LYX7"/>
<dbReference type="Pfam" id="PF00078">
    <property type="entry name" value="RVT_1"/>
    <property type="match status" value="1"/>
</dbReference>
<dbReference type="InterPro" id="IPR043502">
    <property type="entry name" value="DNA/RNA_pol_sf"/>
</dbReference>
<keyword evidence="2" id="KW-0548">Nucleotidyltransferase</keyword>
<comment type="caution">
    <text evidence="2">The sequence shown here is derived from an EMBL/GenBank/DDBJ whole genome shotgun (WGS) entry which is preliminary data.</text>
</comment>
<name>A0A392LYX7_9FABA</name>
<dbReference type="PANTHER" id="PTHR33116:SF78">
    <property type="entry name" value="OS12G0587133 PROTEIN"/>
    <property type="match status" value="1"/>
</dbReference>
<organism evidence="2 3">
    <name type="scientific">Trifolium medium</name>
    <dbReference type="NCBI Taxonomy" id="97028"/>
    <lineage>
        <taxon>Eukaryota</taxon>
        <taxon>Viridiplantae</taxon>
        <taxon>Streptophyta</taxon>
        <taxon>Embryophyta</taxon>
        <taxon>Tracheophyta</taxon>
        <taxon>Spermatophyta</taxon>
        <taxon>Magnoliopsida</taxon>
        <taxon>eudicotyledons</taxon>
        <taxon>Gunneridae</taxon>
        <taxon>Pentapetalae</taxon>
        <taxon>rosids</taxon>
        <taxon>fabids</taxon>
        <taxon>Fabales</taxon>
        <taxon>Fabaceae</taxon>
        <taxon>Papilionoideae</taxon>
        <taxon>50 kb inversion clade</taxon>
        <taxon>NPAAA clade</taxon>
        <taxon>Hologalegina</taxon>
        <taxon>IRL clade</taxon>
        <taxon>Trifolieae</taxon>
        <taxon>Trifolium</taxon>
    </lineage>
</organism>
<evidence type="ECO:0000313" key="3">
    <source>
        <dbReference type="Proteomes" id="UP000265520"/>
    </source>
</evidence>
<protein>
    <submittedName>
        <fullName evidence="2">LINE-1 reverse transcriptase like</fullName>
    </submittedName>
</protein>
<sequence length="857" mass="98988">DISDHCPIWLDASKDNWGPKPFRVINGWLEHPDFISFVENAWKGFDVHGSKTYILKEKFKLLKECLKKWNREVFGILDLEIEKTVKDINDFEGMMDGDEDDDELIRRKGLNSEFWRQLHLKEGLLHQKSRTRWIKEGDSNSRYFHQVIKGRRRRNQLVALQNGDQWIQGVTEVKGFVKNYFMNNFTEQWDNRPNFDGIQFQTLSDDDNFSLIAPFSIIEVREAIWSSDGNKCPGPDGFNFNFIKACWEIIKGDIMDFLHEFHGSAHLPKAITASFLTLIPKNDHPQALSDYRPICLVSSLYKILSKVLATRLKNVLGKVISKVQSAFLPNRQILDGVLVVNELLDLAKRRKDKCMFFKIDFERAYDTVNWNFLDYMLGRMGFVEVWWRWIRACVFQSFMSVLVNGSPTEDFVVGKGLRQGDPLSPFLFLIVAEGLTGLMCKAVDNGFFQGYKVCNDILFHTLQFADDTIIVGEGNWDNLWSIKIVLRSFELVTGLKVNFFKSKLYGVNLDDNFLRASSDFLHCGVDSIPFRFLGIPVGANPRRKATWLPIIDKMKKRLSSWNGRHLSIGGRVTLINSVLSSLPLYFFSFFKAPACVIQDLNILKKSSIWWRDIWRIGGGGEGNWFGNNTSCKLGDGNNIGFWKENWCGTDAFCDLFPSLYSISAQKEEAISAMGYWEVHGWRWRLLWSYDLNETDAVCANELHAILDQVQPQRDAKDRRRWTPNDAGLFTVKSAYMVLQNRYEMNNLDPNVLVAVKRLWLNNVPSKVSIFGWRLLLERLPTREALHKRGIITSTNDALCVYCSMDVEDQKGSPYYLASNNVEYMAKAKQHLISREGRDTNVIYTDWCNRPLECLQNI</sequence>
<feature type="domain" description="Reverse transcriptase" evidence="1">
    <location>
        <begin position="260"/>
        <end position="537"/>
    </location>
</feature>